<keyword evidence="3" id="KW-0547">Nucleotide-binding</keyword>
<evidence type="ECO:0000256" key="4">
    <source>
        <dbReference type="ARBA" id="ARBA00022840"/>
    </source>
</evidence>
<dbReference type="InterPro" id="IPR050153">
    <property type="entry name" value="Metal_Ion_Import_ABC"/>
</dbReference>
<keyword evidence="7" id="KW-1185">Reference proteome</keyword>
<dbReference type="GeneID" id="9132464"/>
<evidence type="ECO:0000256" key="2">
    <source>
        <dbReference type="ARBA" id="ARBA00022448"/>
    </source>
</evidence>
<dbReference type="eggNOG" id="arCOG00198">
    <property type="taxonomic scope" value="Archaea"/>
</dbReference>
<dbReference type="AlphaFoldDB" id="D5VU20"/>
<evidence type="ECO:0000313" key="7">
    <source>
        <dbReference type="Proteomes" id="UP000002061"/>
    </source>
</evidence>
<name>D5VU20_METIM</name>
<keyword evidence="2" id="KW-0813">Transport</keyword>
<gene>
    <name evidence="6" type="ordered locus">Metin_1425</name>
</gene>
<comment type="similarity">
    <text evidence="1">Belongs to the ABC transporter superfamily.</text>
</comment>
<evidence type="ECO:0000313" key="6">
    <source>
        <dbReference type="EMBL" id="ADG14073.1"/>
    </source>
</evidence>
<dbReference type="SMART" id="SM00382">
    <property type="entry name" value="AAA"/>
    <property type="match status" value="1"/>
</dbReference>
<dbReference type="Gene3D" id="3.40.50.300">
    <property type="entry name" value="P-loop containing nucleotide triphosphate hydrolases"/>
    <property type="match status" value="1"/>
</dbReference>
<dbReference type="GO" id="GO:0005524">
    <property type="term" value="F:ATP binding"/>
    <property type="evidence" value="ECO:0007669"/>
    <property type="project" value="UniProtKB-KW"/>
</dbReference>
<sequence>MILSVEGIEFYYKSKKVLDNVKFNVSKGELVSILGVNGAGKSTLLKCIAKILKPKKGTILLENLNLNNLDRKSLAKLLGYVPQKSDGTYLTVFDTILLGRKPFITWEPSKEDLKKTYEIIKLLNLEDYTLRYTNELSGGELQKVVIARALVQEPKVLLLDEPTNNLDLKNQIEILKLIRKITKEKNIVTIMVMHDINLALRYSDTLIFMKDGKIVDVRKKDSVTPDIIREVYEIDVTIQKINNIPIVIPLDT</sequence>
<dbReference type="KEGG" id="mif:Metin_1425"/>
<evidence type="ECO:0000256" key="1">
    <source>
        <dbReference type="ARBA" id="ARBA00005417"/>
    </source>
</evidence>
<dbReference type="InterPro" id="IPR017871">
    <property type="entry name" value="ABC_transporter-like_CS"/>
</dbReference>
<dbReference type="PANTHER" id="PTHR42734">
    <property type="entry name" value="METAL TRANSPORT SYSTEM ATP-BINDING PROTEIN TM_0124-RELATED"/>
    <property type="match status" value="1"/>
</dbReference>
<reference evidence="6" key="1">
    <citation type="submission" date="2010-04" db="EMBL/GenBank/DDBJ databases">
        <title>Complete sequence of Methanocaldococcus infernus ME.</title>
        <authorList>
            <consortium name="US DOE Joint Genome Institute"/>
            <person name="Lucas S."/>
            <person name="Copeland A."/>
            <person name="Lapidus A."/>
            <person name="Cheng J.-F."/>
            <person name="Bruce D."/>
            <person name="Goodwin L."/>
            <person name="Pitluck S."/>
            <person name="Munk A.C."/>
            <person name="Detter J.C."/>
            <person name="Han C."/>
            <person name="Tapia R."/>
            <person name="Land M."/>
            <person name="Hauser L."/>
            <person name="Kyrpides N."/>
            <person name="Mikhailova N."/>
            <person name="Sieprawska-Lupa M."/>
            <person name="Whitman W.B."/>
            <person name="Woyke T."/>
        </authorList>
    </citation>
    <scope>NUCLEOTIDE SEQUENCE [LARGE SCALE GENOMIC DNA]</scope>
    <source>
        <strain evidence="6">ME</strain>
    </source>
</reference>
<dbReference type="Pfam" id="PF00005">
    <property type="entry name" value="ABC_tran"/>
    <property type="match status" value="1"/>
</dbReference>
<evidence type="ECO:0000259" key="5">
    <source>
        <dbReference type="PROSITE" id="PS50893"/>
    </source>
</evidence>
<dbReference type="PROSITE" id="PS50893">
    <property type="entry name" value="ABC_TRANSPORTER_2"/>
    <property type="match status" value="1"/>
</dbReference>
<dbReference type="Proteomes" id="UP000002061">
    <property type="component" value="Chromosome"/>
</dbReference>
<dbReference type="CDD" id="cd03214">
    <property type="entry name" value="ABC_Iron-Siderophores_B12_Hemin"/>
    <property type="match status" value="1"/>
</dbReference>
<dbReference type="GO" id="GO:0016887">
    <property type="term" value="F:ATP hydrolysis activity"/>
    <property type="evidence" value="ECO:0007669"/>
    <property type="project" value="InterPro"/>
</dbReference>
<feature type="domain" description="ABC transporter" evidence="5">
    <location>
        <begin position="3"/>
        <end position="236"/>
    </location>
</feature>
<dbReference type="OrthoDB" id="24644at2157"/>
<dbReference type="InterPro" id="IPR027417">
    <property type="entry name" value="P-loop_NTPase"/>
</dbReference>
<dbReference type="InterPro" id="IPR003439">
    <property type="entry name" value="ABC_transporter-like_ATP-bd"/>
</dbReference>
<dbReference type="FunFam" id="3.40.50.300:FF:000134">
    <property type="entry name" value="Iron-enterobactin ABC transporter ATP-binding protein"/>
    <property type="match status" value="1"/>
</dbReference>
<dbReference type="InterPro" id="IPR003593">
    <property type="entry name" value="AAA+_ATPase"/>
</dbReference>
<evidence type="ECO:0000256" key="3">
    <source>
        <dbReference type="ARBA" id="ARBA00022741"/>
    </source>
</evidence>
<protein>
    <submittedName>
        <fullName evidence="6">ABC transporter related protein</fullName>
    </submittedName>
</protein>
<dbReference type="STRING" id="573063.Metin_1425"/>
<dbReference type="RefSeq" id="WP_013100818.1">
    <property type="nucleotide sequence ID" value="NC_014122.1"/>
</dbReference>
<dbReference type="EMBL" id="CP002009">
    <property type="protein sequence ID" value="ADG14073.1"/>
    <property type="molecule type" value="Genomic_DNA"/>
</dbReference>
<keyword evidence="4" id="KW-0067">ATP-binding</keyword>
<dbReference type="HOGENOM" id="CLU_000604_1_11_2"/>
<dbReference type="SUPFAM" id="SSF52540">
    <property type="entry name" value="P-loop containing nucleoside triphosphate hydrolases"/>
    <property type="match status" value="1"/>
</dbReference>
<dbReference type="PROSITE" id="PS00211">
    <property type="entry name" value="ABC_TRANSPORTER_1"/>
    <property type="match status" value="1"/>
</dbReference>
<accession>D5VU20</accession>
<organism evidence="6 7">
    <name type="scientific">Methanocaldococcus infernus (strain DSM 11812 / JCM 15783 / ME)</name>
    <dbReference type="NCBI Taxonomy" id="573063"/>
    <lineage>
        <taxon>Archaea</taxon>
        <taxon>Methanobacteriati</taxon>
        <taxon>Methanobacteriota</taxon>
        <taxon>Methanomada group</taxon>
        <taxon>Methanococci</taxon>
        <taxon>Methanococcales</taxon>
        <taxon>Methanocaldococcaceae</taxon>
        <taxon>Methanocaldococcus</taxon>
    </lineage>
</organism>
<proteinExistence type="inferred from homology"/>
<dbReference type="PANTHER" id="PTHR42734:SF6">
    <property type="entry name" value="MOLYBDATE IMPORT ATP-BINDING PROTEIN MOLC"/>
    <property type="match status" value="1"/>
</dbReference>